<comment type="caution">
    <text evidence="4">The sequence shown here is derived from an EMBL/GenBank/DDBJ whole genome shotgun (WGS) entry which is preliminary data.</text>
</comment>
<protein>
    <recommendedName>
        <fullName evidence="6">Peptidoglycan binding domain-containing protein</fullName>
    </recommendedName>
</protein>
<evidence type="ECO:0000313" key="4">
    <source>
        <dbReference type="EMBL" id="MBP2416049.1"/>
    </source>
</evidence>
<evidence type="ECO:0000259" key="3">
    <source>
        <dbReference type="Pfam" id="PF26571"/>
    </source>
</evidence>
<dbReference type="InterPro" id="IPR058593">
    <property type="entry name" value="ARB_07466-like_C"/>
</dbReference>
<dbReference type="Gene3D" id="1.10.101.10">
    <property type="entry name" value="PGBD-like superfamily/PGBD"/>
    <property type="match status" value="1"/>
</dbReference>
<evidence type="ECO:0000313" key="5">
    <source>
        <dbReference type="Proteomes" id="UP000758168"/>
    </source>
</evidence>
<name>A0ABS4Z4S8_9ACTN</name>
<dbReference type="EMBL" id="JAGIOB010000001">
    <property type="protein sequence ID" value="MBP2416049.1"/>
    <property type="molecule type" value="Genomic_DNA"/>
</dbReference>
<feature type="domain" description="Peptidoglycan binding-like" evidence="2">
    <location>
        <begin position="281"/>
        <end position="317"/>
    </location>
</feature>
<sequence>MTSLLRRPARAAAAVLTALALAAGVAGTTPALAATPRPVVPASVPVAAEALPGYVPANSCDPTAKPGTVALGKLLTATYPGTSYGISRTCGVDALPTSEHYDGRAVDWMNSVRDKKQAAQAKAVISWLTATDASGTTFANARRFGVMYVIWDGKIWGAYSAERGWRPYSSCADHPEKSWDSTCHRDHVHLSLSWAGAMGRTSGWTGQVAAPDYGPCRAKDLNWALPYAGPRSTPCPKYPRVTPPKGASATLKALTTYSGMRVRPGARGPVVKAVQKALGVTTTGTYGSATKTAVKKFQTAHDLGASGNVNTATWRALLKAHAPKAS</sequence>
<dbReference type="RefSeq" id="WP_210053496.1">
    <property type="nucleotide sequence ID" value="NZ_BAAAMH010000006.1"/>
</dbReference>
<evidence type="ECO:0000259" key="2">
    <source>
        <dbReference type="Pfam" id="PF01471"/>
    </source>
</evidence>
<organism evidence="4 5">
    <name type="scientific">Microlunatus capsulatus</name>
    <dbReference type="NCBI Taxonomy" id="99117"/>
    <lineage>
        <taxon>Bacteria</taxon>
        <taxon>Bacillati</taxon>
        <taxon>Actinomycetota</taxon>
        <taxon>Actinomycetes</taxon>
        <taxon>Propionibacteriales</taxon>
        <taxon>Propionibacteriaceae</taxon>
        <taxon>Microlunatus</taxon>
    </lineage>
</organism>
<dbReference type="Proteomes" id="UP000758168">
    <property type="component" value="Unassembled WGS sequence"/>
</dbReference>
<keyword evidence="1" id="KW-0732">Signal</keyword>
<evidence type="ECO:0000256" key="1">
    <source>
        <dbReference type="SAM" id="SignalP"/>
    </source>
</evidence>
<feature type="chain" id="PRO_5046071578" description="Peptidoglycan binding domain-containing protein" evidence="1">
    <location>
        <begin position="34"/>
        <end position="326"/>
    </location>
</feature>
<feature type="signal peptide" evidence="1">
    <location>
        <begin position="1"/>
        <end position="33"/>
    </location>
</feature>
<dbReference type="Pfam" id="PF01471">
    <property type="entry name" value="PG_binding_1"/>
    <property type="match status" value="1"/>
</dbReference>
<proteinExistence type="predicted"/>
<feature type="domain" description="ARB-07466-like C-terminal" evidence="3">
    <location>
        <begin position="63"/>
        <end position="176"/>
    </location>
</feature>
<dbReference type="SUPFAM" id="SSF47090">
    <property type="entry name" value="PGBD-like"/>
    <property type="match status" value="1"/>
</dbReference>
<evidence type="ECO:0008006" key="6">
    <source>
        <dbReference type="Google" id="ProtNLM"/>
    </source>
</evidence>
<dbReference type="Pfam" id="PF26571">
    <property type="entry name" value="VldE"/>
    <property type="match status" value="1"/>
</dbReference>
<keyword evidence="5" id="KW-1185">Reference proteome</keyword>
<dbReference type="InterPro" id="IPR036366">
    <property type="entry name" value="PGBDSf"/>
</dbReference>
<accession>A0ABS4Z4S8</accession>
<dbReference type="InterPro" id="IPR002477">
    <property type="entry name" value="Peptidoglycan-bd-like"/>
</dbReference>
<gene>
    <name evidence="4" type="ORF">JOF54_000971</name>
</gene>
<reference evidence="4 5" key="1">
    <citation type="submission" date="2021-03" db="EMBL/GenBank/DDBJ databases">
        <title>Sequencing the genomes of 1000 actinobacteria strains.</title>
        <authorList>
            <person name="Klenk H.-P."/>
        </authorList>
    </citation>
    <scope>NUCLEOTIDE SEQUENCE [LARGE SCALE GENOMIC DNA]</scope>
    <source>
        <strain evidence="4 5">DSM 12936</strain>
    </source>
</reference>
<dbReference type="InterPro" id="IPR036365">
    <property type="entry name" value="PGBD-like_sf"/>
</dbReference>